<dbReference type="EMBL" id="CP020772">
    <property type="protein sequence ID" value="ARI77904.1"/>
    <property type="molecule type" value="Genomic_DNA"/>
</dbReference>
<reference evidence="7 8" key="1">
    <citation type="submission" date="2017-04" db="EMBL/GenBank/DDBJ databases">
        <title>The whole genome sequencing and assembly of Halobacillus mangrovi strain.</title>
        <authorList>
            <person name="Lee S.-J."/>
            <person name="Park M.-K."/>
            <person name="Kim J.-Y."/>
            <person name="Lee Y.-J."/>
            <person name="Yi H."/>
            <person name="Bahn Y.-S."/>
            <person name="Kim J.F."/>
            <person name="Lee D.-W."/>
        </authorList>
    </citation>
    <scope>NUCLEOTIDE SEQUENCE [LARGE SCALE GENOMIC DNA]</scope>
    <source>
        <strain evidence="7 8">KTB 131</strain>
    </source>
</reference>
<evidence type="ECO:0000256" key="5">
    <source>
        <dbReference type="ARBA" id="ARBA00023136"/>
    </source>
</evidence>
<feature type="transmembrane region" description="Helical" evidence="6">
    <location>
        <begin position="183"/>
        <end position="205"/>
    </location>
</feature>
<keyword evidence="4 6" id="KW-1133">Transmembrane helix</keyword>
<evidence type="ECO:0000256" key="1">
    <source>
        <dbReference type="ARBA" id="ARBA00004651"/>
    </source>
</evidence>
<evidence type="ECO:0000256" key="2">
    <source>
        <dbReference type="ARBA" id="ARBA00022475"/>
    </source>
</evidence>
<evidence type="ECO:0000313" key="8">
    <source>
        <dbReference type="Proteomes" id="UP000192527"/>
    </source>
</evidence>
<dbReference type="AlphaFoldDB" id="A0A1W5ZX98"/>
<sequence length="253" mass="28574">MKGLTLELMSYVMAAPFVAALIVYLVLTWLSKRRSRDWPLYRIVLWSLGVVCCLCSVVGPLASLAQHDFYYHMVTHLLLGMLGPLLFVLGAPMTLALRALPAKQARLITRVLRSEPVRILSHPITASILNIGGLWVLYTTNLYALMHHYFLLHLLVHVHVFLAGYLFTISLIYIDPTPHRYSFAYRTLVFIAALAAHGILSKYIYAFPPDGVSRSAAEAAGKLMYYGGDLIDMVIIFIFCLHWYRSSRPRSMA</sequence>
<dbReference type="STRING" id="402384.HM131_14070"/>
<protein>
    <recommendedName>
        <fullName evidence="9">Cytochrome c oxidase assembly protein</fullName>
    </recommendedName>
</protein>
<evidence type="ECO:0000256" key="4">
    <source>
        <dbReference type="ARBA" id="ARBA00022989"/>
    </source>
</evidence>
<gene>
    <name evidence="7" type="ORF">HM131_14070</name>
</gene>
<dbReference type="KEGG" id="hmn:HM131_14070"/>
<feature type="transmembrane region" description="Helical" evidence="6">
    <location>
        <begin position="225"/>
        <end position="244"/>
    </location>
</feature>
<proteinExistence type="predicted"/>
<evidence type="ECO:0000313" key="7">
    <source>
        <dbReference type="EMBL" id="ARI77904.1"/>
    </source>
</evidence>
<organism evidence="7 8">
    <name type="scientific">Halobacillus mangrovi</name>
    <dbReference type="NCBI Taxonomy" id="402384"/>
    <lineage>
        <taxon>Bacteria</taxon>
        <taxon>Bacillati</taxon>
        <taxon>Bacillota</taxon>
        <taxon>Bacilli</taxon>
        <taxon>Bacillales</taxon>
        <taxon>Bacillaceae</taxon>
        <taxon>Halobacillus</taxon>
    </lineage>
</organism>
<name>A0A1W5ZX98_9BACI</name>
<keyword evidence="3 6" id="KW-0812">Transmembrane</keyword>
<dbReference type="RefSeq" id="WP_085030365.1">
    <property type="nucleotide sequence ID" value="NZ_CP020772.1"/>
</dbReference>
<feature type="transmembrane region" description="Helical" evidence="6">
    <location>
        <begin position="12"/>
        <end position="31"/>
    </location>
</feature>
<keyword evidence="2" id="KW-1003">Cell membrane</keyword>
<dbReference type="InterPro" id="IPR019108">
    <property type="entry name" value="Caa3_assmbl_CtaG-rel"/>
</dbReference>
<keyword evidence="5 6" id="KW-0472">Membrane</keyword>
<dbReference type="Pfam" id="PF09678">
    <property type="entry name" value="Caa3_CtaG"/>
    <property type="match status" value="1"/>
</dbReference>
<evidence type="ECO:0000256" key="3">
    <source>
        <dbReference type="ARBA" id="ARBA00022692"/>
    </source>
</evidence>
<dbReference type="GO" id="GO:0005886">
    <property type="term" value="C:plasma membrane"/>
    <property type="evidence" value="ECO:0007669"/>
    <property type="project" value="UniProtKB-SubCell"/>
</dbReference>
<feature type="transmembrane region" description="Helical" evidence="6">
    <location>
        <begin position="150"/>
        <end position="174"/>
    </location>
</feature>
<evidence type="ECO:0008006" key="9">
    <source>
        <dbReference type="Google" id="ProtNLM"/>
    </source>
</evidence>
<keyword evidence="8" id="KW-1185">Reference proteome</keyword>
<feature type="transmembrane region" description="Helical" evidence="6">
    <location>
        <begin position="119"/>
        <end position="138"/>
    </location>
</feature>
<feature type="transmembrane region" description="Helical" evidence="6">
    <location>
        <begin position="43"/>
        <end position="65"/>
    </location>
</feature>
<feature type="transmembrane region" description="Helical" evidence="6">
    <location>
        <begin position="77"/>
        <end position="98"/>
    </location>
</feature>
<evidence type="ECO:0000256" key="6">
    <source>
        <dbReference type="SAM" id="Phobius"/>
    </source>
</evidence>
<dbReference type="OrthoDB" id="5024156at2"/>
<accession>A0A1W5ZX98</accession>
<comment type="subcellular location">
    <subcellularLocation>
        <location evidence="1">Cell membrane</location>
        <topology evidence="1">Multi-pass membrane protein</topology>
    </subcellularLocation>
</comment>
<dbReference type="Proteomes" id="UP000192527">
    <property type="component" value="Chromosome"/>
</dbReference>